<feature type="compositionally biased region" description="Polar residues" evidence="1">
    <location>
        <begin position="796"/>
        <end position="808"/>
    </location>
</feature>
<dbReference type="Pfam" id="PF20231">
    <property type="entry name" value="DUF6589"/>
    <property type="match status" value="1"/>
</dbReference>
<feature type="non-terminal residue" evidence="3">
    <location>
        <position position="1"/>
    </location>
</feature>
<keyword evidence="4" id="KW-1185">Reference proteome</keyword>
<gene>
    <name evidence="3" type="ORF">C8Q71DRAFT_698962</name>
</gene>
<evidence type="ECO:0000256" key="1">
    <source>
        <dbReference type="SAM" id="MobiDB-lite"/>
    </source>
</evidence>
<dbReference type="EMBL" id="JADCUA010000002">
    <property type="protein sequence ID" value="KAH9842929.1"/>
    <property type="molecule type" value="Genomic_DNA"/>
</dbReference>
<sequence length="871" mass="97688">NGYTWGDLVLYVSNPSSKRGLERYRGMFDVRGRVQTILTYWTSSRNSLTGRQAVHSWVMDYIKTSIAREASKATHDGVLQSRKKVVNESFVLDFSLTQIYHRLAELCPVMTELLKAFTMTTRQKKTLTRDSAERNDLRVGSALMGLLGERSQRNSYGRHVVGLYLYASGAQRQSISILSHMGVCSSYTTLAGVSRRSKPVRKEVAVAEELSLEERAGILRRLSEACRSSARREARLHELGHVYDNINWIIHAAEQTMGHKDSMENGTCATVFPLFGASRSNMRTADFLAAFDNAPPLSLDNILLSADDTRTLTDMLEHTVLRIIVTHGGPEFARFQPDVDRTLPRTAERIPMHKTDVYPLRAMNIEEASIKGNAEVLETIFGELGHDLNSESFTETVKVIFGDQLSVARLRAVIHNRAGHDSMGRSLLYTAFAPGFFHYQMAATYGFLETHWGNPSLGHHDPASLYWHNTILDRKPFVISNRPPYRVARDLIFHSLYGRVLHCLELVTSCSNLDEYATGTTFDDLQKHIREIISQFANASVVSKLRSARSRELLRTRTLNADEHTPVLTQGDMVFENACLFLRDALVLREFADAIKAGDSGRMVIILKVFALSYRGSGRTKYAQEVLHVLHNLAYLWPKPLCAIIMNNWLVNTSGKANHWYPVDLLQEHNIFWTKTIYNAQGSGASWDWLEMVSPCINVLRQLVTSMNNALGSKQGAKHAEPDLRRDLEELRRTLAAANVYRVQPGRIIDGEKAATPNVVTEGLSRLTGPLAEYNAMFARLKKRRRRTSPLVGAGSTDTMESVSSGRSASDPASHPTGQLPVVGAEYDEVGVEVDSDDEGDVDEAEELEGWLQPEQLFTLDDESDIDFDFD</sequence>
<proteinExistence type="predicted"/>
<feature type="region of interest" description="Disordered" evidence="1">
    <location>
        <begin position="787"/>
        <end position="823"/>
    </location>
</feature>
<organism evidence="3 4">
    <name type="scientific">Rhodofomes roseus</name>
    <dbReference type="NCBI Taxonomy" id="34475"/>
    <lineage>
        <taxon>Eukaryota</taxon>
        <taxon>Fungi</taxon>
        <taxon>Dikarya</taxon>
        <taxon>Basidiomycota</taxon>
        <taxon>Agaricomycotina</taxon>
        <taxon>Agaricomycetes</taxon>
        <taxon>Polyporales</taxon>
        <taxon>Rhodofomes</taxon>
    </lineage>
</organism>
<evidence type="ECO:0000259" key="2">
    <source>
        <dbReference type="Pfam" id="PF20231"/>
    </source>
</evidence>
<comment type="caution">
    <text evidence="3">The sequence shown here is derived from an EMBL/GenBank/DDBJ whole genome shotgun (WGS) entry which is preliminary data.</text>
</comment>
<name>A0ABQ8KV69_9APHY</name>
<evidence type="ECO:0000313" key="3">
    <source>
        <dbReference type="EMBL" id="KAH9842929.1"/>
    </source>
</evidence>
<accession>A0ABQ8KV69</accession>
<feature type="domain" description="DUF6589" evidence="2">
    <location>
        <begin position="292"/>
        <end position="719"/>
    </location>
</feature>
<dbReference type="InterPro" id="IPR046496">
    <property type="entry name" value="DUF6589"/>
</dbReference>
<reference evidence="3 4" key="1">
    <citation type="journal article" date="2021" name="Environ. Microbiol.">
        <title>Gene family expansions and transcriptome signatures uncover fungal adaptations to wood decay.</title>
        <authorList>
            <person name="Hage H."/>
            <person name="Miyauchi S."/>
            <person name="Viragh M."/>
            <person name="Drula E."/>
            <person name="Min B."/>
            <person name="Chaduli D."/>
            <person name="Navarro D."/>
            <person name="Favel A."/>
            <person name="Norest M."/>
            <person name="Lesage-Meessen L."/>
            <person name="Balint B."/>
            <person name="Merenyi Z."/>
            <person name="de Eugenio L."/>
            <person name="Morin E."/>
            <person name="Martinez A.T."/>
            <person name="Baldrian P."/>
            <person name="Stursova M."/>
            <person name="Martinez M.J."/>
            <person name="Novotny C."/>
            <person name="Magnuson J.K."/>
            <person name="Spatafora J.W."/>
            <person name="Maurice S."/>
            <person name="Pangilinan J."/>
            <person name="Andreopoulos W."/>
            <person name="LaButti K."/>
            <person name="Hundley H."/>
            <person name="Na H."/>
            <person name="Kuo A."/>
            <person name="Barry K."/>
            <person name="Lipzen A."/>
            <person name="Henrissat B."/>
            <person name="Riley R."/>
            <person name="Ahrendt S."/>
            <person name="Nagy L.G."/>
            <person name="Grigoriev I.V."/>
            <person name="Martin F."/>
            <person name="Rosso M.N."/>
        </authorList>
    </citation>
    <scope>NUCLEOTIDE SEQUENCE [LARGE SCALE GENOMIC DNA]</scope>
    <source>
        <strain evidence="3 4">CIRM-BRFM 1785</strain>
    </source>
</reference>
<dbReference type="GeneID" id="72000777"/>
<protein>
    <recommendedName>
        <fullName evidence="2">DUF6589 domain-containing protein</fullName>
    </recommendedName>
</protein>
<dbReference type="Proteomes" id="UP000814176">
    <property type="component" value="Unassembled WGS sequence"/>
</dbReference>
<dbReference type="RefSeq" id="XP_047783976.1">
    <property type="nucleotide sequence ID" value="XM_047920045.1"/>
</dbReference>
<evidence type="ECO:0000313" key="4">
    <source>
        <dbReference type="Proteomes" id="UP000814176"/>
    </source>
</evidence>